<feature type="chain" id="PRO_5041346803" description="Thyroglobulin type-1 domain-containing protein" evidence="2">
    <location>
        <begin position="29"/>
        <end position="403"/>
    </location>
</feature>
<sequence length="403" mass="44329">MANSQGWPLGALPTYLIVIFSLFSGLSAGPVQRPDESMTPAHGEAPAGGFSTNIFSGPHTFLTLASPGTSPSAAAKPGVHDVEERSTESDTRDLSLASIESRTSQLEKRNNYAMVCRETQEITNLCRGSPYNYNCDVNGQLYHTGRSEVLCDLWCHCVDLSPKPLPVPCIKISTFFIPDCIKLGDAVFDNTGDFVGKLADARTLPNGTLDFTSPLPTTDNLADDFVPPAGTSNATSLSPIEKRDVDTLDFVTESVAKHNELSKRHDWAVTCDGNRVATQFCSSTPYEYSCSKKGRVIFTGMRNQFCDHLCSCLDLAPKPCINSPFLFIADCLAKDTVHNNTSAVNSTLDVHPSSVAKRDMELVKRHEWAITCNGDRKWTQRTLFVFMRFERSNYLRRGAEYAV</sequence>
<protein>
    <recommendedName>
        <fullName evidence="5">Thyroglobulin type-1 domain-containing protein</fullName>
    </recommendedName>
</protein>
<feature type="region of interest" description="Disordered" evidence="1">
    <location>
        <begin position="66"/>
        <end position="100"/>
    </location>
</feature>
<evidence type="ECO:0008006" key="5">
    <source>
        <dbReference type="Google" id="ProtNLM"/>
    </source>
</evidence>
<comment type="caution">
    <text evidence="3">The sequence shown here is derived from an EMBL/GenBank/DDBJ whole genome shotgun (WGS) entry which is preliminary data.</text>
</comment>
<dbReference type="EMBL" id="JAPDRK010000002">
    <property type="protein sequence ID" value="KAJ9615598.1"/>
    <property type="molecule type" value="Genomic_DNA"/>
</dbReference>
<dbReference type="AlphaFoldDB" id="A0AA38XMC6"/>
<feature type="signal peptide" evidence="2">
    <location>
        <begin position="1"/>
        <end position="28"/>
    </location>
</feature>
<organism evidence="3 4">
    <name type="scientific">Cladophialophora chaetospira</name>
    <dbReference type="NCBI Taxonomy" id="386627"/>
    <lineage>
        <taxon>Eukaryota</taxon>
        <taxon>Fungi</taxon>
        <taxon>Dikarya</taxon>
        <taxon>Ascomycota</taxon>
        <taxon>Pezizomycotina</taxon>
        <taxon>Eurotiomycetes</taxon>
        <taxon>Chaetothyriomycetidae</taxon>
        <taxon>Chaetothyriales</taxon>
        <taxon>Herpotrichiellaceae</taxon>
        <taxon>Cladophialophora</taxon>
    </lineage>
</organism>
<evidence type="ECO:0000256" key="1">
    <source>
        <dbReference type="SAM" id="MobiDB-lite"/>
    </source>
</evidence>
<evidence type="ECO:0000313" key="3">
    <source>
        <dbReference type="EMBL" id="KAJ9615598.1"/>
    </source>
</evidence>
<dbReference type="Proteomes" id="UP001172673">
    <property type="component" value="Unassembled WGS sequence"/>
</dbReference>
<accession>A0AA38XMC6</accession>
<keyword evidence="4" id="KW-1185">Reference proteome</keyword>
<proteinExistence type="predicted"/>
<evidence type="ECO:0000313" key="4">
    <source>
        <dbReference type="Proteomes" id="UP001172673"/>
    </source>
</evidence>
<name>A0AA38XMC6_9EURO</name>
<feature type="compositionally biased region" description="Basic and acidic residues" evidence="1">
    <location>
        <begin position="78"/>
        <end position="93"/>
    </location>
</feature>
<evidence type="ECO:0000256" key="2">
    <source>
        <dbReference type="SAM" id="SignalP"/>
    </source>
</evidence>
<reference evidence="3" key="1">
    <citation type="submission" date="2022-10" db="EMBL/GenBank/DDBJ databases">
        <title>Culturing micro-colonial fungi from biological soil crusts in the Mojave desert and describing Neophaeococcomyces mojavensis, and introducing the new genera and species Taxawa tesnikishii.</title>
        <authorList>
            <person name="Kurbessoian T."/>
            <person name="Stajich J.E."/>
        </authorList>
    </citation>
    <scope>NUCLEOTIDE SEQUENCE</scope>
    <source>
        <strain evidence="3">TK_41</strain>
    </source>
</reference>
<keyword evidence="2" id="KW-0732">Signal</keyword>
<gene>
    <name evidence="3" type="ORF">H2200_001673</name>
</gene>